<keyword evidence="2" id="KW-1185">Reference proteome</keyword>
<dbReference type="EnsemblPlants" id="QL11p023169:mrna">
    <property type="protein sequence ID" value="QL11p023169:mrna:CDS:1"/>
    <property type="gene ID" value="QL11p023169"/>
</dbReference>
<dbReference type="Gramene" id="QL11p023169:mrna">
    <property type="protein sequence ID" value="QL11p023169:mrna:CDS:1"/>
    <property type="gene ID" value="QL11p023169"/>
</dbReference>
<dbReference type="OMA" id="CNRSANA"/>
<proteinExistence type="predicted"/>
<accession>A0A7N2MXE7</accession>
<reference evidence="1" key="2">
    <citation type="submission" date="2021-01" db="UniProtKB">
        <authorList>
            <consortium name="EnsemblPlants"/>
        </authorList>
    </citation>
    <scope>IDENTIFICATION</scope>
</reference>
<dbReference type="SUPFAM" id="SSF53137">
    <property type="entry name" value="Translational machinery components"/>
    <property type="match status" value="1"/>
</dbReference>
<protein>
    <submittedName>
        <fullName evidence="1">Uncharacterized protein</fullName>
    </submittedName>
</protein>
<dbReference type="InParanoid" id="A0A7N2MXE7"/>
<dbReference type="Proteomes" id="UP000594261">
    <property type="component" value="Chromosome 11"/>
</dbReference>
<organism evidence="1 2">
    <name type="scientific">Quercus lobata</name>
    <name type="common">Valley oak</name>
    <dbReference type="NCBI Taxonomy" id="97700"/>
    <lineage>
        <taxon>Eukaryota</taxon>
        <taxon>Viridiplantae</taxon>
        <taxon>Streptophyta</taxon>
        <taxon>Embryophyta</taxon>
        <taxon>Tracheophyta</taxon>
        <taxon>Spermatophyta</taxon>
        <taxon>Magnoliopsida</taxon>
        <taxon>eudicotyledons</taxon>
        <taxon>Gunneridae</taxon>
        <taxon>Pentapetalae</taxon>
        <taxon>rosids</taxon>
        <taxon>fabids</taxon>
        <taxon>Fagales</taxon>
        <taxon>Fagaceae</taxon>
        <taxon>Quercus</taxon>
    </lineage>
</organism>
<evidence type="ECO:0000313" key="2">
    <source>
        <dbReference type="Proteomes" id="UP000594261"/>
    </source>
</evidence>
<dbReference type="AlphaFoldDB" id="A0A7N2MXE7"/>
<dbReference type="Gene3D" id="3.30.420.100">
    <property type="match status" value="1"/>
</dbReference>
<sequence length="100" mass="11179">MLLEYCRLCLPCHFVQQLKDSFECGRSCNAKATVVVGEVLAMRLKVEGLEQGQGKGIHVNLNKEVEKKGFKNRTKIWAIANSLRNNGVKLILDDNDDSTS</sequence>
<evidence type="ECO:0000313" key="1">
    <source>
        <dbReference type="EnsemblPlants" id="QL11p023169:mrna:CDS:1"/>
    </source>
</evidence>
<dbReference type="EMBL" id="LRBV02000011">
    <property type="status" value="NOT_ANNOTATED_CDS"/>
    <property type="molecule type" value="Genomic_DNA"/>
</dbReference>
<reference evidence="1 2" key="1">
    <citation type="journal article" date="2016" name="G3 (Bethesda)">
        <title>First Draft Assembly and Annotation of the Genome of a California Endemic Oak Quercus lobata Nee (Fagaceae).</title>
        <authorList>
            <person name="Sork V.L."/>
            <person name="Fitz-Gibbon S.T."/>
            <person name="Puiu D."/>
            <person name="Crepeau M."/>
            <person name="Gugger P.F."/>
            <person name="Sherman R."/>
            <person name="Stevens K."/>
            <person name="Langley C.H."/>
            <person name="Pellegrini M."/>
            <person name="Salzberg S.L."/>
        </authorList>
    </citation>
    <scope>NUCLEOTIDE SEQUENCE [LARGE SCALE GENOMIC DNA]</scope>
    <source>
        <strain evidence="1 2">cv. SW786</strain>
    </source>
</reference>
<name>A0A7N2MXE7_QUELO</name>